<gene>
    <name evidence="11 13" type="primary">acpS</name>
    <name evidence="13" type="ORF">ACFFHF_02060</name>
</gene>
<evidence type="ECO:0000256" key="9">
    <source>
        <dbReference type="ARBA" id="ARBA00023098"/>
    </source>
</evidence>
<dbReference type="SUPFAM" id="SSF56214">
    <property type="entry name" value="4'-phosphopantetheinyl transferase"/>
    <property type="match status" value="1"/>
</dbReference>
<keyword evidence="4 11" id="KW-0444">Lipid biosynthesis</keyword>
<feature type="binding site" evidence="11">
    <location>
        <position position="8"/>
    </location>
    <ligand>
        <name>Mg(2+)</name>
        <dbReference type="ChEBI" id="CHEBI:18420"/>
    </ligand>
</feature>
<evidence type="ECO:0000313" key="13">
    <source>
        <dbReference type="EMBL" id="MFC0474092.1"/>
    </source>
</evidence>
<keyword evidence="14" id="KW-1185">Reference proteome</keyword>
<keyword evidence="7 11" id="KW-0276">Fatty acid metabolism</keyword>
<evidence type="ECO:0000256" key="11">
    <source>
        <dbReference type="HAMAP-Rule" id="MF_00101"/>
    </source>
</evidence>
<dbReference type="Gene3D" id="3.90.470.20">
    <property type="entry name" value="4'-phosphopantetheinyl transferase domain"/>
    <property type="match status" value="1"/>
</dbReference>
<comment type="caution">
    <text evidence="13">The sequence shown here is derived from an EMBL/GenBank/DDBJ whole genome shotgun (WGS) entry which is preliminary data.</text>
</comment>
<comment type="similarity">
    <text evidence="11">Belongs to the P-Pant transferase superfamily. AcpS family.</text>
</comment>
<comment type="similarity">
    <text evidence="2">Belongs to the P-Pant transferase superfamily. Gsp/Sfp/HetI/AcpT family.</text>
</comment>
<dbReference type="Proteomes" id="UP001589738">
    <property type="component" value="Unassembled WGS sequence"/>
</dbReference>
<dbReference type="Pfam" id="PF01648">
    <property type="entry name" value="ACPS"/>
    <property type="match status" value="1"/>
</dbReference>
<feature type="domain" description="4'-phosphopantetheinyl transferase" evidence="12">
    <location>
        <begin position="4"/>
        <end position="110"/>
    </location>
</feature>
<evidence type="ECO:0000256" key="2">
    <source>
        <dbReference type="ARBA" id="ARBA00010990"/>
    </source>
</evidence>
<reference evidence="13 14" key="1">
    <citation type="submission" date="2024-09" db="EMBL/GenBank/DDBJ databases">
        <authorList>
            <person name="Sun Q."/>
            <person name="Mori K."/>
        </authorList>
    </citation>
    <scope>NUCLEOTIDE SEQUENCE [LARGE SCALE GENOMIC DNA]</scope>
    <source>
        <strain evidence="13 14">CGMCC 1.9126</strain>
    </source>
</reference>
<protein>
    <recommendedName>
        <fullName evidence="11">Holo-[acyl-carrier-protein] synthase</fullName>
        <shortName evidence="11">Holo-ACP synthase</shortName>
        <ecNumber evidence="11">2.7.8.7</ecNumber>
    </recommendedName>
    <alternativeName>
        <fullName evidence="11">4'-phosphopantetheinyl transferase AcpS</fullName>
    </alternativeName>
</protein>
<dbReference type="InterPro" id="IPR002582">
    <property type="entry name" value="ACPS"/>
</dbReference>
<dbReference type="PANTHER" id="PTHR12215:SF10">
    <property type="entry name" value="L-AMINOADIPATE-SEMIALDEHYDE DEHYDROGENASE-PHOSPHOPANTETHEINYL TRANSFERASE"/>
    <property type="match status" value="1"/>
</dbReference>
<evidence type="ECO:0000256" key="4">
    <source>
        <dbReference type="ARBA" id="ARBA00022516"/>
    </source>
</evidence>
<comment type="function">
    <text evidence="11">Transfers the 4'-phosphopantetheine moiety from coenzyme A to a Ser of acyl-carrier-protein.</text>
</comment>
<evidence type="ECO:0000256" key="3">
    <source>
        <dbReference type="ARBA" id="ARBA00022490"/>
    </source>
</evidence>
<comment type="catalytic activity">
    <reaction evidence="11">
        <text>apo-[ACP] + CoA = holo-[ACP] + adenosine 3',5'-bisphosphate + H(+)</text>
        <dbReference type="Rhea" id="RHEA:12068"/>
        <dbReference type="Rhea" id="RHEA-COMP:9685"/>
        <dbReference type="Rhea" id="RHEA-COMP:9690"/>
        <dbReference type="ChEBI" id="CHEBI:15378"/>
        <dbReference type="ChEBI" id="CHEBI:29999"/>
        <dbReference type="ChEBI" id="CHEBI:57287"/>
        <dbReference type="ChEBI" id="CHEBI:58343"/>
        <dbReference type="ChEBI" id="CHEBI:64479"/>
        <dbReference type="EC" id="2.7.8.7"/>
    </reaction>
</comment>
<sequence>MISGIGIDIVELSRIEELSARQSKFVDRILTPREKDKYHTYHGKRKTEYLAGRFAAKEAFSKAVGTGIGESLSFLDIEIQSNEKGQPMIIKPFSQGVYLSISHSKEYAVAQVVIEKNK</sequence>
<evidence type="ECO:0000256" key="6">
    <source>
        <dbReference type="ARBA" id="ARBA00022723"/>
    </source>
</evidence>
<keyword evidence="9 11" id="KW-0443">Lipid metabolism</keyword>
<dbReference type="EMBL" id="JBHLUU010000010">
    <property type="protein sequence ID" value="MFC0474092.1"/>
    <property type="molecule type" value="Genomic_DNA"/>
</dbReference>
<evidence type="ECO:0000256" key="8">
    <source>
        <dbReference type="ARBA" id="ARBA00022842"/>
    </source>
</evidence>
<evidence type="ECO:0000256" key="5">
    <source>
        <dbReference type="ARBA" id="ARBA00022679"/>
    </source>
</evidence>
<dbReference type="PANTHER" id="PTHR12215">
    <property type="entry name" value="PHOSPHOPANTETHEINE TRANSFERASE"/>
    <property type="match status" value="1"/>
</dbReference>
<name>A0ABV6KM65_9BACI</name>
<keyword evidence="5 11" id="KW-0808">Transferase</keyword>
<accession>A0ABV6KM65</accession>
<keyword evidence="3 11" id="KW-0963">Cytoplasm</keyword>
<keyword evidence="10 11" id="KW-0275">Fatty acid biosynthesis</keyword>
<dbReference type="InterPro" id="IPR004568">
    <property type="entry name" value="Ppantetheine-prot_Trfase_dom"/>
</dbReference>
<dbReference type="GO" id="GO:0008897">
    <property type="term" value="F:holo-[acyl-carrier-protein] synthase activity"/>
    <property type="evidence" value="ECO:0007669"/>
    <property type="project" value="UniProtKB-EC"/>
</dbReference>
<comment type="cofactor">
    <cofactor evidence="1 11">
        <name>Mg(2+)</name>
        <dbReference type="ChEBI" id="CHEBI:18420"/>
    </cofactor>
</comment>
<dbReference type="EC" id="2.7.8.7" evidence="11"/>
<dbReference type="NCBIfam" id="TIGR00556">
    <property type="entry name" value="pantethn_trn"/>
    <property type="match status" value="1"/>
</dbReference>
<evidence type="ECO:0000313" key="14">
    <source>
        <dbReference type="Proteomes" id="UP001589738"/>
    </source>
</evidence>
<evidence type="ECO:0000259" key="12">
    <source>
        <dbReference type="Pfam" id="PF01648"/>
    </source>
</evidence>
<proteinExistence type="inferred from homology"/>
<dbReference type="NCBIfam" id="TIGR00516">
    <property type="entry name" value="acpS"/>
    <property type="match status" value="1"/>
</dbReference>
<evidence type="ECO:0000256" key="7">
    <source>
        <dbReference type="ARBA" id="ARBA00022832"/>
    </source>
</evidence>
<dbReference type="InterPro" id="IPR037143">
    <property type="entry name" value="4-PPantetheinyl_Trfase_dom_sf"/>
</dbReference>
<dbReference type="InterPro" id="IPR050559">
    <property type="entry name" value="P-Pant_transferase_sf"/>
</dbReference>
<keyword evidence="8 11" id="KW-0460">Magnesium</keyword>
<dbReference type="InterPro" id="IPR008278">
    <property type="entry name" value="4-PPantetheinyl_Trfase_dom"/>
</dbReference>
<evidence type="ECO:0000256" key="1">
    <source>
        <dbReference type="ARBA" id="ARBA00001946"/>
    </source>
</evidence>
<comment type="subcellular location">
    <subcellularLocation>
        <location evidence="11">Cytoplasm</location>
    </subcellularLocation>
</comment>
<keyword evidence="6 11" id="KW-0479">Metal-binding</keyword>
<evidence type="ECO:0000256" key="10">
    <source>
        <dbReference type="ARBA" id="ARBA00023160"/>
    </source>
</evidence>
<dbReference type="HAMAP" id="MF_00101">
    <property type="entry name" value="AcpS"/>
    <property type="match status" value="1"/>
</dbReference>
<organism evidence="13 14">
    <name type="scientific">Robertmurraya beringensis</name>
    <dbReference type="NCBI Taxonomy" id="641660"/>
    <lineage>
        <taxon>Bacteria</taxon>
        <taxon>Bacillati</taxon>
        <taxon>Bacillota</taxon>
        <taxon>Bacilli</taxon>
        <taxon>Bacillales</taxon>
        <taxon>Bacillaceae</taxon>
        <taxon>Robertmurraya</taxon>
    </lineage>
</organism>
<dbReference type="RefSeq" id="WP_160549390.1">
    <property type="nucleotide sequence ID" value="NZ_JBHLUU010000010.1"/>
</dbReference>
<feature type="binding site" evidence="11">
    <location>
        <position position="58"/>
    </location>
    <ligand>
        <name>Mg(2+)</name>
        <dbReference type="ChEBI" id="CHEBI:18420"/>
    </ligand>
</feature>